<keyword evidence="3" id="KW-1185">Reference proteome</keyword>
<dbReference type="InterPro" id="IPR014469">
    <property type="entry name" value="DUF2271"/>
</dbReference>
<evidence type="ECO:0000313" key="3">
    <source>
        <dbReference type="Proteomes" id="UP000198508"/>
    </source>
</evidence>
<sequence length="206" mass="23003">MKLRFAILAVILCTAAVFLSLEDKFTPVYQNEASFLPVVDSSVSAGGRRIEVTFDYQRQKGAGSNQFAVWIEDVQGNLVKTLAVTQYTSTGGWRLRKSSLSHWQEIADPLHMTMKEIDAVSGATPRQSGTYQVIWDFTDQDGKTVPDGEYTCKLEAALFFTSYALYEGSFPAADEAAVIRPAPQYSYEKSPYKDMIGQVEMAYYPE</sequence>
<gene>
    <name evidence="2" type="ORF">SAMN05216313_102278</name>
</gene>
<dbReference type="STRING" id="460384.SAMN05216313_102278"/>
<feature type="chain" id="PRO_5011738267" description="DUF2271 domain-containing protein" evidence="1">
    <location>
        <begin position="22"/>
        <end position="206"/>
    </location>
</feature>
<evidence type="ECO:0000313" key="2">
    <source>
        <dbReference type="EMBL" id="SET14011.1"/>
    </source>
</evidence>
<name>A0A1I0C3M2_9FIRM</name>
<dbReference type="RefSeq" id="WP_166434966.1">
    <property type="nucleotide sequence ID" value="NZ_DAINWJ010000186.1"/>
</dbReference>
<evidence type="ECO:0008006" key="4">
    <source>
        <dbReference type="Google" id="ProtNLM"/>
    </source>
</evidence>
<feature type="signal peptide" evidence="1">
    <location>
        <begin position="1"/>
        <end position="21"/>
    </location>
</feature>
<dbReference type="Proteomes" id="UP000198508">
    <property type="component" value="Unassembled WGS sequence"/>
</dbReference>
<accession>A0A1I0C3M2</accession>
<dbReference type="EMBL" id="FOIM01000002">
    <property type="protein sequence ID" value="SET14011.1"/>
    <property type="molecule type" value="Genomic_DNA"/>
</dbReference>
<dbReference type="Pfam" id="PF10029">
    <property type="entry name" value="DUF2271"/>
    <property type="match status" value="1"/>
</dbReference>
<dbReference type="AlphaFoldDB" id="A0A1I0C3M2"/>
<evidence type="ECO:0000256" key="1">
    <source>
        <dbReference type="SAM" id="SignalP"/>
    </source>
</evidence>
<dbReference type="Gene3D" id="2.60.40.4070">
    <property type="match status" value="1"/>
</dbReference>
<organism evidence="2 3">
    <name type="scientific">Enterocloster lavalensis</name>
    <dbReference type="NCBI Taxonomy" id="460384"/>
    <lineage>
        <taxon>Bacteria</taxon>
        <taxon>Bacillati</taxon>
        <taxon>Bacillota</taxon>
        <taxon>Clostridia</taxon>
        <taxon>Lachnospirales</taxon>
        <taxon>Lachnospiraceae</taxon>
        <taxon>Enterocloster</taxon>
    </lineage>
</organism>
<protein>
    <recommendedName>
        <fullName evidence="4">DUF2271 domain-containing protein</fullName>
    </recommendedName>
</protein>
<keyword evidence="1" id="KW-0732">Signal</keyword>
<proteinExistence type="predicted"/>
<reference evidence="3" key="1">
    <citation type="submission" date="2016-10" db="EMBL/GenBank/DDBJ databases">
        <authorList>
            <person name="Varghese N."/>
            <person name="Submissions S."/>
        </authorList>
    </citation>
    <scope>NUCLEOTIDE SEQUENCE [LARGE SCALE GENOMIC DNA]</scope>
    <source>
        <strain evidence="3">NLAE-zl-G277</strain>
    </source>
</reference>